<sequence length="167" mass="19346">MEESAVVDPLAQVSLRSMKDIVLPPPVSWWPQTWGWLLLVVVVAAVLLVWIFAMLRRYRRNAYRREALALLDGIEKRLEQLETRQTAVEDIAVILKRVAIAAWDRRTVSRLSGKTWSRFLEKHGNGHDSGLLGRMVDDLEYRDATMMRPPPERLGGDARRWIEKHHV</sequence>
<evidence type="ECO:0000313" key="4">
    <source>
        <dbReference type="EMBL" id="MBB4414397.1"/>
    </source>
</evidence>
<dbReference type="AlphaFoldDB" id="A0A7W6TJ65"/>
<evidence type="ECO:0000313" key="8">
    <source>
        <dbReference type="Proteomes" id="UP000576087"/>
    </source>
</evidence>
<evidence type="ECO:0000256" key="2">
    <source>
        <dbReference type="SAM" id="Phobius"/>
    </source>
</evidence>
<evidence type="ECO:0008006" key="9">
    <source>
        <dbReference type="Google" id="ProtNLM"/>
    </source>
</evidence>
<evidence type="ECO:0000313" key="6">
    <source>
        <dbReference type="Proteomes" id="UP000520770"/>
    </source>
</evidence>
<evidence type="ECO:0000313" key="3">
    <source>
        <dbReference type="EMBL" id="MBB4351027.1"/>
    </source>
</evidence>
<dbReference type="Proteomes" id="UP000576087">
    <property type="component" value="Unassembled WGS sequence"/>
</dbReference>
<dbReference type="Proteomes" id="UP000524535">
    <property type="component" value="Unassembled WGS sequence"/>
</dbReference>
<dbReference type="RefSeq" id="WP_183828639.1">
    <property type="nucleotide sequence ID" value="NZ_JACIGW010000008.1"/>
</dbReference>
<dbReference type="EMBL" id="JACIHM010000009">
    <property type="protein sequence ID" value="MBB4449013.1"/>
    <property type="molecule type" value="Genomic_DNA"/>
</dbReference>
<gene>
    <name evidence="4" type="ORF">GGE31_004939</name>
    <name evidence="3" type="ORF">GGE33_004805</name>
    <name evidence="5" type="ORF">GGE35_004863</name>
</gene>
<keyword evidence="1" id="KW-0175">Coiled coil</keyword>
<evidence type="ECO:0000313" key="5">
    <source>
        <dbReference type="EMBL" id="MBB4449013.1"/>
    </source>
</evidence>
<evidence type="ECO:0000256" key="1">
    <source>
        <dbReference type="SAM" id="Coils"/>
    </source>
</evidence>
<reference evidence="6 7" key="1">
    <citation type="submission" date="2020-08" db="EMBL/GenBank/DDBJ databases">
        <title>Genomic Encyclopedia of Type Strains, Phase IV (KMG-V): Genome sequencing to study the core and pangenomes of soil and plant-associated prokaryotes.</title>
        <authorList>
            <person name="Whitman W."/>
        </authorList>
    </citation>
    <scope>NUCLEOTIDE SEQUENCE [LARGE SCALE GENOMIC DNA]</scope>
    <source>
        <strain evidence="4 7">SEMIA 444</strain>
        <strain evidence="3 6">SEMIA 448</strain>
        <strain evidence="5 8">SEMIA 452</strain>
    </source>
</reference>
<dbReference type="EMBL" id="JACIGY010000009">
    <property type="protein sequence ID" value="MBB4414397.1"/>
    <property type="molecule type" value="Genomic_DNA"/>
</dbReference>
<keyword evidence="7" id="KW-1185">Reference proteome</keyword>
<evidence type="ECO:0000313" key="7">
    <source>
        <dbReference type="Proteomes" id="UP000524535"/>
    </source>
</evidence>
<accession>A0A7W6TJ65</accession>
<dbReference type="Pfam" id="PF14316">
    <property type="entry name" value="DUF4381"/>
    <property type="match status" value="1"/>
</dbReference>
<keyword evidence="2" id="KW-1133">Transmembrane helix</keyword>
<keyword evidence="2" id="KW-0812">Transmembrane</keyword>
<dbReference type="Proteomes" id="UP000520770">
    <property type="component" value="Unassembled WGS sequence"/>
</dbReference>
<keyword evidence="2" id="KW-0472">Membrane</keyword>
<comment type="caution">
    <text evidence="4">The sequence shown here is derived from an EMBL/GenBank/DDBJ whole genome shotgun (WGS) entry which is preliminary data.</text>
</comment>
<proteinExistence type="predicted"/>
<organism evidence="4 7">
    <name type="scientific">Aliirhizobium cellulosilyticum</name>
    <dbReference type="NCBI Taxonomy" id="393664"/>
    <lineage>
        <taxon>Bacteria</taxon>
        <taxon>Pseudomonadati</taxon>
        <taxon>Pseudomonadota</taxon>
        <taxon>Alphaproteobacteria</taxon>
        <taxon>Hyphomicrobiales</taxon>
        <taxon>Rhizobiaceae</taxon>
        <taxon>Aliirhizobium</taxon>
    </lineage>
</organism>
<dbReference type="EMBL" id="JACIGW010000008">
    <property type="protein sequence ID" value="MBB4351027.1"/>
    <property type="molecule type" value="Genomic_DNA"/>
</dbReference>
<name>A0A7W6TJ65_9HYPH</name>
<feature type="transmembrane region" description="Helical" evidence="2">
    <location>
        <begin position="34"/>
        <end position="55"/>
    </location>
</feature>
<dbReference type="InterPro" id="IPR025489">
    <property type="entry name" value="DUF4381"/>
</dbReference>
<protein>
    <recommendedName>
        <fullName evidence="9">DUF4381 domain-containing protein</fullName>
    </recommendedName>
</protein>
<feature type="coiled-coil region" evidence="1">
    <location>
        <begin position="64"/>
        <end position="91"/>
    </location>
</feature>